<feature type="compositionally biased region" description="Polar residues" evidence="1">
    <location>
        <begin position="188"/>
        <end position="197"/>
    </location>
</feature>
<feature type="compositionally biased region" description="Polar residues" evidence="1">
    <location>
        <begin position="27"/>
        <end position="36"/>
    </location>
</feature>
<reference evidence="2 3" key="1">
    <citation type="submission" date="2018-11" db="EMBL/GenBank/DDBJ databases">
        <title>Genome assembly of Steccherinum ochraceum LE-BIN_3174, the white-rot fungus of the Steccherinaceae family (The Residual Polyporoid clade, Polyporales, Basidiomycota).</title>
        <authorList>
            <person name="Fedorova T.V."/>
            <person name="Glazunova O.A."/>
            <person name="Landesman E.O."/>
            <person name="Moiseenko K.V."/>
            <person name="Psurtseva N.V."/>
            <person name="Savinova O.S."/>
            <person name="Shakhova N.V."/>
            <person name="Tyazhelova T.V."/>
            <person name="Vasina D.V."/>
        </authorList>
    </citation>
    <scope>NUCLEOTIDE SEQUENCE [LARGE SCALE GENOMIC DNA]</scope>
    <source>
        <strain evidence="2 3">LE-BIN_3174</strain>
    </source>
</reference>
<dbReference type="Proteomes" id="UP000292702">
    <property type="component" value="Unassembled WGS sequence"/>
</dbReference>
<feature type="compositionally biased region" description="Low complexity" evidence="1">
    <location>
        <begin position="243"/>
        <end position="261"/>
    </location>
</feature>
<protein>
    <recommendedName>
        <fullName evidence="4">NYN domain-containing protein</fullName>
    </recommendedName>
</protein>
<proteinExistence type="predicted"/>
<evidence type="ECO:0000256" key="1">
    <source>
        <dbReference type="SAM" id="MobiDB-lite"/>
    </source>
</evidence>
<feature type="compositionally biased region" description="Polar residues" evidence="1">
    <location>
        <begin position="506"/>
        <end position="520"/>
    </location>
</feature>
<feature type="compositionally biased region" description="Low complexity" evidence="1">
    <location>
        <begin position="474"/>
        <end position="487"/>
    </location>
</feature>
<feature type="region of interest" description="Disordered" evidence="1">
    <location>
        <begin position="186"/>
        <end position="282"/>
    </location>
</feature>
<feature type="region of interest" description="Disordered" evidence="1">
    <location>
        <begin position="61"/>
        <end position="160"/>
    </location>
</feature>
<dbReference type="AlphaFoldDB" id="A0A4V2MWU4"/>
<organism evidence="2 3">
    <name type="scientific">Steccherinum ochraceum</name>
    <dbReference type="NCBI Taxonomy" id="92696"/>
    <lineage>
        <taxon>Eukaryota</taxon>
        <taxon>Fungi</taxon>
        <taxon>Dikarya</taxon>
        <taxon>Basidiomycota</taxon>
        <taxon>Agaricomycotina</taxon>
        <taxon>Agaricomycetes</taxon>
        <taxon>Polyporales</taxon>
        <taxon>Steccherinaceae</taxon>
        <taxon>Steccherinum</taxon>
    </lineage>
</organism>
<feature type="region of interest" description="Disordered" evidence="1">
    <location>
        <begin position="1"/>
        <end position="37"/>
    </location>
</feature>
<feature type="compositionally biased region" description="Low complexity" evidence="1">
    <location>
        <begin position="1"/>
        <end position="19"/>
    </location>
</feature>
<dbReference type="CDD" id="cd18724">
    <property type="entry name" value="PIN_LabA-like"/>
    <property type="match status" value="1"/>
</dbReference>
<accession>A0A4V2MWU4</accession>
<feature type="compositionally biased region" description="Low complexity" evidence="1">
    <location>
        <begin position="130"/>
        <end position="141"/>
    </location>
</feature>
<dbReference type="EMBL" id="RWJN01000091">
    <property type="protein sequence ID" value="TCD67617.1"/>
    <property type="molecule type" value="Genomic_DNA"/>
</dbReference>
<evidence type="ECO:0000313" key="2">
    <source>
        <dbReference type="EMBL" id="TCD67617.1"/>
    </source>
</evidence>
<gene>
    <name evidence="2" type="ORF">EIP91_012182</name>
</gene>
<comment type="caution">
    <text evidence="2">The sequence shown here is derived from an EMBL/GenBank/DDBJ whole genome shotgun (WGS) entry which is preliminary data.</text>
</comment>
<dbReference type="OrthoDB" id="5590473at2759"/>
<name>A0A4V2MWU4_9APHY</name>
<feature type="compositionally biased region" description="Basic residues" evidence="1">
    <location>
        <begin position="459"/>
        <end position="473"/>
    </location>
</feature>
<sequence>MPPSVSDTTVDSTTPSISPFEYHRSESIGSGTSGLTSDDAPDLGAFITVFRALNTLHPTRIHGARYNNGDATPTSSLLSPSEDDSEVPRGSTVWSNRTIASYISTGTPESPPRSSSPSPEPTEAEDTEDPSTGSQGSAGAEGAERKETEDDALDSSAQPSLGLLGALDFLAAERAKFVAQRDAAGLRGNSSNTSDGTWQHAISPRRKRRRKRNRSAGTSKHRNRIPEGSLAPLGDAEETVEGATASYDDADDSSSSFDAPSQQQYYKSTPPTPPPELQTHRKSGLLSVPKIHHSKSTPSLRLPASMPIDARVLQLRNLAHKLRMLYPQEAASLSAILSNDHPSPAEVVDPRGPEPRPKDTLVHIFIDHSNILLGFLTYLKRHFRRMDRKPKYISHAALALILERGRPVTRRVLVTSSPLYQPVDSAEQLGYEASVLRRVPDTGDGADRQHGSSSDQGRSTHHSHSHSHTHSSHTHSSSLTHTPSTSHGYTRSQSHRKSYGHAHKTSVASVTSESDPSSGANAAARIRYREQGVDELLQLKLHQAIADADQVPPDATIVLATGDGNVGQFNEDGFLGCVRTALKKGWKVELYAWEGSLSKAWMREFGNNERFVIHALDRFAMDLMEL</sequence>
<dbReference type="STRING" id="92696.A0A4V2MWU4"/>
<evidence type="ECO:0000313" key="3">
    <source>
        <dbReference type="Proteomes" id="UP000292702"/>
    </source>
</evidence>
<feature type="compositionally biased region" description="Basic residues" evidence="1">
    <location>
        <begin position="493"/>
        <end position="504"/>
    </location>
</feature>
<feature type="compositionally biased region" description="Polar residues" evidence="1">
    <location>
        <begin position="92"/>
        <end position="103"/>
    </location>
</feature>
<evidence type="ECO:0008006" key="4">
    <source>
        <dbReference type="Google" id="ProtNLM"/>
    </source>
</evidence>
<keyword evidence="3" id="KW-1185">Reference proteome</keyword>
<feature type="compositionally biased region" description="Basic residues" evidence="1">
    <location>
        <begin position="203"/>
        <end position="223"/>
    </location>
</feature>
<feature type="compositionally biased region" description="Basic and acidic residues" evidence="1">
    <location>
        <begin position="439"/>
        <end position="450"/>
    </location>
</feature>
<feature type="region of interest" description="Disordered" evidence="1">
    <location>
        <begin position="439"/>
        <end position="522"/>
    </location>
</feature>
<feature type="compositionally biased region" description="Low complexity" evidence="1">
    <location>
        <begin position="104"/>
        <end position="117"/>
    </location>
</feature>